<proteinExistence type="predicted"/>
<dbReference type="AlphaFoldDB" id="A0A7I9ZH96"/>
<name>A0A7I9ZH96_9MYCO</name>
<organism evidence="1 2">
    <name type="scientific">Mycolicibacterium hippocampi</name>
    <dbReference type="NCBI Taxonomy" id="659824"/>
    <lineage>
        <taxon>Bacteria</taxon>
        <taxon>Bacillati</taxon>
        <taxon>Actinomycetota</taxon>
        <taxon>Actinomycetes</taxon>
        <taxon>Mycobacteriales</taxon>
        <taxon>Mycobacteriaceae</taxon>
        <taxon>Mycolicibacterium</taxon>
    </lineage>
</organism>
<reference evidence="1 2" key="1">
    <citation type="journal article" date="2019" name="Emerg. Microbes Infect.">
        <title>Comprehensive subspecies identification of 175 nontuberculous mycobacteria species based on 7547 genomic profiles.</title>
        <authorList>
            <person name="Matsumoto Y."/>
            <person name="Kinjo T."/>
            <person name="Motooka D."/>
            <person name="Nabeya D."/>
            <person name="Jung N."/>
            <person name="Uechi K."/>
            <person name="Horii T."/>
            <person name="Iida T."/>
            <person name="Fujita J."/>
            <person name="Nakamura S."/>
        </authorList>
    </citation>
    <scope>NUCLEOTIDE SEQUENCE [LARGE SCALE GENOMIC DNA]</scope>
    <source>
        <strain evidence="1 2">JCM 30996</strain>
    </source>
</reference>
<evidence type="ECO:0000313" key="2">
    <source>
        <dbReference type="Proteomes" id="UP000465304"/>
    </source>
</evidence>
<keyword evidence="2" id="KW-1185">Reference proteome</keyword>
<sequence length="97" mass="10588">MAGQTDNNRLERSDRLENVAPGDIISLQLPDRPGDGRPYKVVHRDASEVNGTPAVLVTFEGDDGETFDAELPSDTAVTRALESKWESAQSPTPHTDR</sequence>
<dbReference type="RefSeq" id="WP_163887170.1">
    <property type="nucleotide sequence ID" value="NZ_BLLB01000002.1"/>
</dbReference>
<dbReference type="Proteomes" id="UP000465304">
    <property type="component" value="Unassembled WGS sequence"/>
</dbReference>
<protein>
    <submittedName>
        <fullName evidence="1">Uncharacterized protein</fullName>
    </submittedName>
</protein>
<accession>A0A7I9ZH96</accession>
<dbReference type="EMBL" id="BLLB01000002">
    <property type="protein sequence ID" value="GFH00226.1"/>
    <property type="molecule type" value="Genomic_DNA"/>
</dbReference>
<gene>
    <name evidence="1" type="ORF">MHIP_07090</name>
</gene>
<comment type="caution">
    <text evidence="1">The sequence shown here is derived from an EMBL/GenBank/DDBJ whole genome shotgun (WGS) entry which is preliminary data.</text>
</comment>
<evidence type="ECO:0000313" key="1">
    <source>
        <dbReference type="EMBL" id="GFH00226.1"/>
    </source>
</evidence>